<evidence type="ECO:0000313" key="2">
    <source>
        <dbReference type="Proteomes" id="UP000294650"/>
    </source>
</evidence>
<gene>
    <name evidence="1" type="ORF">EDD68_11256</name>
</gene>
<evidence type="ECO:0000313" key="1">
    <source>
        <dbReference type="EMBL" id="TCT20928.1"/>
    </source>
</evidence>
<keyword evidence="2" id="KW-1185">Reference proteome</keyword>
<organism evidence="1 2">
    <name type="scientific">Melghiribacillus thermohalophilus</name>
    <dbReference type="NCBI Taxonomy" id="1324956"/>
    <lineage>
        <taxon>Bacteria</taxon>
        <taxon>Bacillati</taxon>
        <taxon>Bacillota</taxon>
        <taxon>Bacilli</taxon>
        <taxon>Bacillales</taxon>
        <taxon>Bacillaceae</taxon>
        <taxon>Melghiribacillus</taxon>
    </lineage>
</organism>
<dbReference type="AlphaFoldDB" id="A0A4R3MWH3"/>
<accession>A0A4R3MWH3</accession>
<comment type="caution">
    <text evidence="1">The sequence shown here is derived from an EMBL/GenBank/DDBJ whole genome shotgun (WGS) entry which is preliminary data.</text>
</comment>
<sequence length="35" mass="4037">MPGSLFLFVKAVNQIDLRQLKSRPGYYDKITVPKI</sequence>
<dbReference type="Proteomes" id="UP000294650">
    <property type="component" value="Unassembled WGS sequence"/>
</dbReference>
<proteinExistence type="predicted"/>
<dbReference type="EMBL" id="SMAN01000012">
    <property type="protein sequence ID" value="TCT20928.1"/>
    <property type="molecule type" value="Genomic_DNA"/>
</dbReference>
<name>A0A4R3MWH3_9BACI</name>
<reference evidence="1 2" key="1">
    <citation type="submission" date="2019-03" db="EMBL/GenBank/DDBJ databases">
        <title>Genomic Encyclopedia of Type Strains, Phase IV (KMG-IV): sequencing the most valuable type-strain genomes for metagenomic binning, comparative biology and taxonomic classification.</title>
        <authorList>
            <person name="Goeker M."/>
        </authorList>
    </citation>
    <scope>NUCLEOTIDE SEQUENCE [LARGE SCALE GENOMIC DNA]</scope>
    <source>
        <strain evidence="1 2">DSM 25894</strain>
    </source>
</reference>
<protein>
    <submittedName>
        <fullName evidence="1">Uncharacterized protein</fullName>
    </submittedName>
</protein>